<proteinExistence type="predicted"/>
<reference evidence="2 3" key="1">
    <citation type="submission" date="2018-06" db="EMBL/GenBank/DDBJ databases">
        <title>Comparative genomics reveals the genomic features of Rhizophagus irregularis, R. cerebriforme, R. diaphanum and Gigaspora rosea, and their symbiotic lifestyle signature.</title>
        <authorList>
            <person name="Morin E."/>
            <person name="San Clemente H."/>
            <person name="Chen E.C.H."/>
            <person name="De La Providencia I."/>
            <person name="Hainaut M."/>
            <person name="Kuo A."/>
            <person name="Kohler A."/>
            <person name="Murat C."/>
            <person name="Tang N."/>
            <person name="Roy S."/>
            <person name="Loubradou J."/>
            <person name="Henrissat B."/>
            <person name="Grigoriev I.V."/>
            <person name="Corradi N."/>
            <person name="Roux C."/>
            <person name="Martin F.M."/>
        </authorList>
    </citation>
    <scope>NUCLEOTIDE SEQUENCE [LARGE SCALE GENOMIC DNA]</scope>
    <source>
        <strain evidence="2 3">DAOM 227022</strain>
    </source>
</reference>
<feature type="compositionally biased region" description="Basic residues" evidence="1">
    <location>
        <begin position="105"/>
        <end position="116"/>
    </location>
</feature>
<evidence type="ECO:0000313" key="2">
    <source>
        <dbReference type="EMBL" id="RIA87076.1"/>
    </source>
</evidence>
<dbReference type="Proteomes" id="UP000265703">
    <property type="component" value="Unassembled WGS sequence"/>
</dbReference>
<feature type="compositionally biased region" description="Basic and acidic residues" evidence="1">
    <location>
        <begin position="117"/>
        <end position="128"/>
    </location>
</feature>
<dbReference type="OrthoDB" id="2427606at2759"/>
<dbReference type="AlphaFoldDB" id="A0A397SR33"/>
<feature type="region of interest" description="Disordered" evidence="1">
    <location>
        <begin position="62"/>
        <end position="144"/>
    </location>
</feature>
<evidence type="ECO:0000313" key="3">
    <source>
        <dbReference type="Proteomes" id="UP000265703"/>
    </source>
</evidence>
<dbReference type="EMBL" id="QKYT01000327">
    <property type="protein sequence ID" value="RIA87076.1"/>
    <property type="molecule type" value="Genomic_DNA"/>
</dbReference>
<feature type="compositionally biased region" description="Polar residues" evidence="1">
    <location>
        <begin position="82"/>
        <end position="100"/>
    </location>
</feature>
<evidence type="ECO:0000256" key="1">
    <source>
        <dbReference type="SAM" id="MobiDB-lite"/>
    </source>
</evidence>
<comment type="caution">
    <text evidence="2">The sequence shown here is derived from an EMBL/GenBank/DDBJ whole genome shotgun (WGS) entry which is preliminary data.</text>
</comment>
<feature type="compositionally biased region" description="Basic and acidic residues" evidence="1">
    <location>
        <begin position="66"/>
        <end position="79"/>
    </location>
</feature>
<accession>A0A397SR33</accession>
<protein>
    <submittedName>
        <fullName evidence="2">Uncharacterized protein</fullName>
    </submittedName>
</protein>
<name>A0A397SR33_9GLOM</name>
<gene>
    <name evidence="2" type="ORF">C1645_855031</name>
</gene>
<organism evidence="2 3">
    <name type="scientific">Glomus cerebriforme</name>
    <dbReference type="NCBI Taxonomy" id="658196"/>
    <lineage>
        <taxon>Eukaryota</taxon>
        <taxon>Fungi</taxon>
        <taxon>Fungi incertae sedis</taxon>
        <taxon>Mucoromycota</taxon>
        <taxon>Glomeromycotina</taxon>
        <taxon>Glomeromycetes</taxon>
        <taxon>Glomerales</taxon>
        <taxon>Glomeraceae</taxon>
        <taxon>Glomus</taxon>
    </lineage>
</organism>
<keyword evidence="3" id="KW-1185">Reference proteome</keyword>
<sequence>MDETYNNDFYQQFQISRNRNAVWNDRDYDGAAGTSSNLINHCMGRHQPYVEILYQKEKNVASLSHQQEKTPEKNNHDGNRPGFSSNNYKLHVFASSNDFQENPKKNKKGKKKRKKKTIPDEKGCESIHDIQQQQAGSELESRKNTNIAVVSSERYPNKSRTREIETPLGELCRVGFLVGTSRATWTTEGPTTLCHLVHPNRFLTQKNESHAPKLAMYNVSKGNGPYETSNARNSSFMLVEKIKNEYDRHRVATSVSHNILSESEESDLHDLTDDMESIKKFGFDHIIIVGERDYGILFLDCYGRMFDWDHINLLLWPLGNYLEYKLNKPRVAWVVEFNGTITEFEADLDLDLDLDLYLDLEGGKKFTTIFFLKKINKQYGIVLKLVVADQYN</sequence>